<dbReference type="AlphaFoldDB" id="A0A1I3GDA5"/>
<dbReference type="Proteomes" id="UP000199548">
    <property type="component" value="Unassembled WGS sequence"/>
</dbReference>
<protein>
    <submittedName>
        <fullName evidence="1">Uncharacterized protein</fullName>
    </submittedName>
</protein>
<accession>A0A1I3GDA5</accession>
<dbReference type="EMBL" id="FOQU01000002">
    <property type="protein sequence ID" value="SFI21232.1"/>
    <property type="molecule type" value="Genomic_DNA"/>
</dbReference>
<sequence>MRYTYTATDTGFVALVDGYRVCIVGGPSPIADHVDYRWTIEEDDAEDDEQAFASATGEVLASGETVTPRQADAQIAAWLDAYG</sequence>
<name>A0A1I3GDA5_9BURK</name>
<proteinExistence type="predicted"/>
<evidence type="ECO:0000313" key="2">
    <source>
        <dbReference type="Proteomes" id="UP000199548"/>
    </source>
</evidence>
<keyword evidence="2" id="KW-1185">Reference proteome</keyword>
<evidence type="ECO:0000313" key="1">
    <source>
        <dbReference type="EMBL" id="SFI21232.1"/>
    </source>
</evidence>
<dbReference type="STRING" id="420953.SAMN05192543_102453"/>
<reference evidence="1 2" key="1">
    <citation type="submission" date="2016-10" db="EMBL/GenBank/DDBJ databases">
        <authorList>
            <person name="de Groot N.N."/>
        </authorList>
    </citation>
    <scope>NUCLEOTIDE SEQUENCE [LARGE SCALE GENOMIC DNA]</scope>
    <source>
        <strain evidence="1 2">LMG 23650</strain>
    </source>
</reference>
<organism evidence="1 2">
    <name type="scientific">Paraburkholderia megapolitana</name>
    <dbReference type="NCBI Taxonomy" id="420953"/>
    <lineage>
        <taxon>Bacteria</taxon>
        <taxon>Pseudomonadati</taxon>
        <taxon>Pseudomonadota</taxon>
        <taxon>Betaproteobacteria</taxon>
        <taxon>Burkholderiales</taxon>
        <taxon>Burkholderiaceae</taxon>
        <taxon>Paraburkholderia</taxon>
    </lineage>
</organism>
<dbReference type="RefSeq" id="WP_091010072.1">
    <property type="nucleotide sequence ID" value="NZ_CP041745.1"/>
</dbReference>
<dbReference type="OrthoDB" id="9027570at2"/>
<gene>
    <name evidence="1" type="ORF">SAMN05192543_102453</name>
</gene>